<evidence type="ECO:0000313" key="1">
    <source>
        <dbReference type="EMBL" id="MDF9746739.1"/>
    </source>
</evidence>
<dbReference type="EMBL" id="JAMQOT010000005">
    <property type="protein sequence ID" value="MDF9746739.1"/>
    <property type="molecule type" value="Genomic_DNA"/>
</dbReference>
<accession>A0A9Q4L350</accession>
<dbReference type="RefSeq" id="WP_277522283.1">
    <property type="nucleotide sequence ID" value="NZ_JAMQOT010000005.1"/>
</dbReference>
<evidence type="ECO:0000313" key="2">
    <source>
        <dbReference type="Proteomes" id="UP001154061"/>
    </source>
</evidence>
<evidence type="ECO:0008006" key="3">
    <source>
        <dbReference type="Google" id="ProtNLM"/>
    </source>
</evidence>
<reference evidence="1" key="1">
    <citation type="submission" date="2022-06" db="EMBL/GenBank/DDBJ databases">
        <title>Natrinema sp. a new haloarchaeum isolate from saline soil.</title>
        <authorList>
            <person name="Strakova D."/>
            <person name="Galisteo C."/>
            <person name="Sanchez-Porro C."/>
            <person name="Ventosa A."/>
        </authorList>
    </citation>
    <scope>NUCLEOTIDE SEQUENCE</scope>
    <source>
        <strain evidence="1">S1CR25-10</strain>
    </source>
</reference>
<comment type="caution">
    <text evidence="1">The sequence shown here is derived from an EMBL/GenBank/DDBJ whole genome shotgun (WGS) entry which is preliminary data.</text>
</comment>
<proteinExistence type="predicted"/>
<gene>
    <name evidence="1" type="ORF">NDI89_14200</name>
</gene>
<dbReference type="Proteomes" id="UP001154061">
    <property type="component" value="Unassembled WGS sequence"/>
</dbReference>
<keyword evidence="2" id="KW-1185">Reference proteome</keyword>
<sequence length="113" mass="13157">MKRSNEFSVRPASQKKRRVVIRWLDASASLWNETNYARRQKFLNDESVWSADTGRLEGKYKGVLSSSVAQQIIRKNSEAWRSFFSLNEKYHAGKLNEKPSLPRYWGDEEDGSV</sequence>
<organism evidence="1 2">
    <name type="scientific">Natrinema salsiterrestre</name>
    <dbReference type="NCBI Taxonomy" id="2950540"/>
    <lineage>
        <taxon>Archaea</taxon>
        <taxon>Methanobacteriati</taxon>
        <taxon>Methanobacteriota</taxon>
        <taxon>Stenosarchaea group</taxon>
        <taxon>Halobacteria</taxon>
        <taxon>Halobacteriales</taxon>
        <taxon>Natrialbaceae</taxon>
        <taxon>Natrinema</taxon>
    </lineage>
</organism>
<protein>
    <recommendedName>
        <fullName evidence="3">Transposase</fullName>
    </recommendedName>
</protein>
<name>A0A9Q4L350_9EURY</name>
<dbReference type="AlphaFoldDB" id="A0A9Q4L350"/>